<dbReference type="InterPro" id="IPR056510">
    <property type="entry name" value="WapI"/>
</dbReference>
<accession>A0A366FMZ1</accession>
<reference evidence="1 2" key="1">
    <citation type="submission" date="2018-06" db="EMBL/GenBank/DDBJ databases">
        <title>Genomic Encyclopedia of Type Strains, Phase IV (KMG-IV): sequencing the most valuable type-strain genomes for metagenomic binning, comparative biology and taxonomic classification.</title>
        <authorList>
            <person name="Goeker M."/>
        </authorList>
    </citation>
    <scope>NUCLEOTIDE SEQUENCE [LARGE SCALE GENOMIC DNA]</scope>
    <source>
        <strain evidence="1 2">DSM 24875</strain>
    </source>
</reference>
<proteinExistence type="predicted"/>
<dbReference type="AlphaFoldDB" id="A0A366FMZ1"/>
<evidence type="ECO:0000313" key="1">
    <source>
        <dbReference type="EMBL" id="RBP16073.1"/>
    </source>
</evidence>
<dbReference type="Proteomes" id="UP000253529">
    <property type="component" value="Unassembled WGS sequence"/>
</dbReference>
<dbReference type="Pfam" id="PF24716">
    <property type="entry name" value="WapI"/>
    <property type="match status" value="1"/>
</dbReference>
<evidence type="ECO:0000313" key="2">
    <source>
        <dbReference type="Proteomes" id="UP000253529"/>
    </source>
</evidence>
<organism evidence="1 2">
    <name type="scientific">Roseiarcus fermentans</name>
    <dbReference type="NCBI Taxonomy" id="1473586"/>
    <lineage>
        <taxon>Bacteria</taxon>
        <taxon>Pseudomonadati</taxon>
        <taxon>Pseudomonadota</taxon>
        <taxon>Alphaproteobacteria</taxon>
        <taxon>Hyphomicrobiales</taxon>
        <taxon>Roseiarcaceae</taxon>
        <taxon>Roseiarcus</taxon>
    </lineage>
</organism>
<sequence>MTDPTAKFGTPDLKLEGLQIWVHGRQFPDAADYWDGNWLRVTAHCGRSGASIFATGSIIHLSELDRWRVESEELLKKLSGEAKLACIEPALSVTLKAGSLGHITMEVSITPDHLSQRHWFQFGIDQSYLPPLVRQCQSILEVYPIKGSRDG</sequence>
<dbReference type="RefSeq" id="WP_113888409.1">
    <property type="nucleotide sequence ID" value="NZ_QNRK01000006.1"/>
</dbReference>
<gene>
    <name evidence="1" type="ORF">DFR50_10634</name>
</gene>
<dbReference type="OrthoDB" id="7595391at2"/>
<comment type="caution">
    <text evidence="1">The sequence shown here is derived from an EMBL/GenBank/DDBJ whole genome shotgun (WGS) entry which is preliminary data.</text>
</comment>
<protein>
    <submittedName>
        <fullName evidence="1">Uncharacterized protein</fullName>
    </submittedName>
</protein>
<keyword evidence="2" id="KW-1185">Reference proteome</keyword>
<dbReference type="EMBL" id="QNRK01000006">
    <property type="protein sequence ID" value="RBP16073.1"/>
    <property type="molecule type" value="Genomic_DNA"/>
</dbReference>
<name>A0A366FMZ1_9HYPH</name>